<dbReference type="PANTHER" id="PTHR43240:SF5">
    <property type="entry name" value="1,4-DIHYDROXY-2-NAPHTHOYL-COA THIOESTERASE 1"/>
    <property type="match status" value="1"/>
</dbReference>
<name>A0A381X733_9ZZZZ</name>
<evidence type="ECO:0000313" key="3">
    <source>
        <dbReference type="EMBL" id="SVA60478.1"/>
    </source>
</evidence>
<dbReference type="PANTHER" id="PTHR43240">
    <property type="entry name" value="1,4-DIHYDROXY-2-NAPHTHOYL-COA THIOESTERASE 1"/>
    <property type="match status" value="1"/>
</dbReference>
<dbReference type="SUPFAM" id="SSF54637">
    <property type="entry name" value="Thioesterase/thiol ester dehydrase-isomerase"/>
    <property type="match status" value="1"/>
</dbReference>
<dbReference type="AlphaFoldDB" id="A0A381X733"/>
<dbReference type="GO" id="GO:0061522">
    <property type="term" value="F:1,4-dihydroxy-2-naphthoyl-CoA thioesterase activity"/>
    <property type="evidence" value="ECO:0007669"/>
    <property type="project" value="TreeGrafter"/>
</dbReference>
<evidence type="ECO:0000259" key="2">
    <source>
        <dbReference type="Pfam" id="PF03061"/>
    </source>
</evidence>
<dbReference type="Gene3D" id="3.10.129.10">
    <property type="entry name" value="Hotdog Thioesterase"/>
    <property type="match status" value="1"/>
</dbReference>
<organism evidence="3">
    <name type="scientific">marine metagenome</name>
    <dbReference type="NCBI Taxonomy" id="408172"/>
    <lineage>
        <taxon>unclassified sequences</taxon>
        <taxon>metagenomes</taxon>
        <taxon>ecological metagenomes</taxon>
    </lineage>
</organism>
<dbReference type="CDD" id="cd03443">
    <property type="entry name" value="PaaI_thioesterase"/>
    <property type="match status" value="1"/>
</dbReference>
<reference evidence="3" key="1">
    <citation type="submission" date="2018-05" db="EMBL/GenBank/DDBJ databases">
        <authorList>
            <person name="Lanie J.A."/>
            <person name="Ng W.-L."/>
            <person name="Kazmierczak K.M."/>
            <person name="Andrzejewski T.M."/>
            <person name="Davidsen T.M."/>
            <person name="Wayne K.J."/>
            <person name="Tettelin H."/>
            <person name="Glass J.I."/>
            <person name="Rusch D."/>
            <person name="Podicherti R."/>
            <person name="Tsui H.-C.T."/>
            <person name="Winkler M.E."/>
        </authorList>
    </citation>
    <scope>NUCLEOTIDE SEQUENCE</scope>
</reference>
<feature type="domain" description="Thioesterase" evidence="2">
    <location>
        <begin position="48"/>
        <end position="125"/>
    </location>
</feature>
<dbReference type="NCBIfam" id="TIGR00369">
    <property type="entry name" value="unchar_dom_1"/>
    <property type="match status" value="1"/>
</dbReference>
<dbReference type="InterPro" id="IPR029069">
    <property type="entry name" value="HotDog_dom_sf"/>
</dbReference>
<dbReference type="EMBL" id="UINC01014124">
    <property type="protein sequence ID" value="SVA60478.1"/>
    <property type="molecule type" value="Genomic_DNA"/>
</dbReference>
<keyword evidence="1" id="KW-0378">Hydrolase</keyword>
<accession>A0A381X733</accession>
<dbReference type="Pfam" id="PF03061">
    <property type="entry name" value="4HBT"/>
    <property type="match status" value="1"/>
</dbReference>
<dbReference type="GO" id="GO:0005829">
    <property type="term" value="C:cytosol"/>
    <property type="evidence" value="ECO:0007669"/>
    <property type="project" value="TreeGrafter"/>
</dbReference>
<dbReference type="InterPro" id="IPR003736">
    <property type="entry name" value="PAAI_dom"/>
</dbReference>
<sequence>MENKDKTRKINEFNDKTMVGHIGIEIMEAGKDFVSGRMPVDKRTTQPYGLLHGGASVAFAESLGSLAGSFHIDWEKEAVVGIEINANHLKSVRSGWVYGRATPVKIGKRIQVWKIDITNEDKEAVCISRLTLAVVKSENYNNSFTKE</sequence>
<proteinExistence type="predicted"/>
<gene>
    <name evidence="3" type="ORF">METZ01_LOCUS113332</name>
</gene>
<evidence type="ECO:0000256" key="1">
    <source>
        <dbReference type="ARBA" id="ARBA00022801"/>
    </source>
</evidence>
<dbReference type="InterPro" id="IPR006683">
    <property type="entry name" value="Thioestr_dom"/>
</dbReference>
<protein>
    <recommendedName>
        <fullName evidence="2">Thioesterase domain-containing protein</fullName>
    </recommendedName>
</protein>